<comment type="similarity">
    <text evidence="1">Belongs to the serine protease inhibitor-like (TIL domain-containing) family.</text>
</comment>
<evidence type="ECO:0000259" key="5">
    <source>
        <dbReference type="PROSITE" id="PS51233"/>
    </source>
</evidence>
<dbReference type="Pfam" id="PF01826">
    <property type="entry name" value="TIL"/>
    <property type="match status" value="1"/>
</dbReference>
<keyword evidence="4" id="KW-0325">Glycoprotein</keyword>
<feature type="domain" description="VWFD" evidence="5">
    <location>
        <begin position="138"/>
        <end position="227"/>
    </location>
</feature>
<evidence type="ECO:0000313" key="7">
    <source>
        <dbReference type="Proteomes" id="UP000054359"/>
    </source>
</evidence>
<keyword evidence="3" id="KW-1015">Disulfide bond</keyword>
<dbReference type="STRING" id="407821.A0A087THB8"/>
<keyword evidence="7" id="KW-1185">Reference proteome</keyword>
<dbReference type="InterPro" id="IPR014853">
    <property type="entry name" value="VWF/SSPO/ZAN-like_Cys-rich_dom"/>
</dbReference>
<dbReference type="GO" id="GO:0005615">
    <property type="term" value="C:extracellular space"/>
    <property type="evidence" value="ECO:0007669"/>
    <property type="project" value="TreeGrafter"/>
</dbReference>
<dbReference type="InterPro" id="IPR002919">
    <property type="entry name" value="TIL_dom"/>
</dbReference>
<evidence type="ECO:0000313" key="6">
    <source>
        <dbReference type="EMBL" id="KFM64507.1"/>
    </source>
</evidence>
<keyword evidence="2" id="KW-0677">Repeat</keyword>
<reference evidence="6 7" key="1">
    <citation type="submission" date="2013-11" db="EMBL/GenBank/DDBJ databases">
        <title>Genome sequencing of Stegodyphus mimosarum.</title>
        <authorList>
            <person name="Bechsgaard J."/>
        </authorList>
    </citation>
    <scope>NUCLEOTIDE SEQUENCE [LARGE SCALE GENOMIC DNA]</scope>
</reference>
<evidence type="ECO:0000256" key="2">
    <source>
        <dbReference type="ARBA" id="ARBA00022737"/>
    </source>
</evidence>
<dbReference type="PROSITE" id="PS51233">
    <property type="entry name" value="VWFD"/>
    <property type="match status" value="1"/>
</dbReference>
<dbReference type="Pfam" id="PF23244">
    <property type="entry name" value="VWF"/>
    <property type="match status" value="1"/>
</dbReference>
<dbReference type="InterPro" id="IPR001007">
    <property type="entry name" value="VWF_dom"/>
</dbReference>
<dbReference type="InterPro" id="IPR050780">
    <property type="entry name" value="Mucin_vWF_Thrombospondin_sf"/>
</dbReference>
<dbReference type="CDD" id="cd19941">
    <property type="entry name" value="TIL"/>
    <property type="match status" value="1"/>
</dbReference>
<dbReference type="InterPro" id="IPR001846">
    <property type="entry name" value="VWF_type-D"/>
</dbReference>
<dbReference type="Proteomes" id="UP000054359">
    <property type="component" value="Unassembled WGS sequence"/>
</dbReference>
<dbReference type="PANTHER" id="PTHR11339:SF386">
    <property type="entry name" value="HEMOLECTIN, ISOFORM A"/>
    <property type="match status" value="1"/>
</dbReference>
<accession>A0A087THB8</accession>
<sequence>MCTLDCCNEMAKEDCECATIAEYLLECARGGIDMSEGWRTPGLCPMVCTNGTEYNECGPPCPPTCEDQEPTCQQERCVDGCHCPEGKVLENGQCITIDQCPCHYGDILYSPGDTMDQDCNTCVCQDGNWQCTDSVCPSTCSISGPHFTTFDGLMYDYHGGCPHYLVESDDFYIQLDYGTNCREDIYINGVCIRGITIHTSGGAVVKIKSTMEVTVNGREMTSLPVLA</sequence>
<gene>
    <name evidence="6" type="ORF">X975_20265</name>
</gene>
<evidence type="ECO:0000256" key="3">
    <source>
        <dbReference type="ARBA" id="ARBA00023157"/>
    </source>
</evidence>
<organism evidence="6 7">
    <name type="scientific">Stegodyphus mimosarum</name>
    <name type="common">African social velvet spider</name>
    <dbReference type="NCBI Taxonomy" id="407821"/>
    <lineage>
        <taxon>Eukaryota</taxon>
        <taxon>Metazoa</taxon>
        <taxon>Ecdysozoa</taxon>
        <taxon>Arthropoda</taxon>
        <taxon>Chelicerata</taxon>
        <taxon>Arachnida</taxon>
        <taxon>Araneae</taxon>
        <taxon>Araneomorphae</taxon>
        <taxon>Entelegynae</taxon>
        <taxon>Eresoidea</taxon>
        <taxon>Eresidae</taxon>
        <taxon>Stegodyphus</taxon>
    </lineage>
</organism>
<name>A0A087THB8_STEMI</name>
<proteinExistence type="inferred from homology"/>
<dbReference type="SMART" id="SM00215">
    <property type="entry name" value="VWC_out"/>
    <property type="match status" value="1"/>
</dbReference>
<dbReference type="PANTHER" id="PTHR11339">
    <property type="entry name" value="EXTRACELLULAR MATRIX GLYCOPROTEIN RELATED"/>
    <property type="match status" value="1"/>
</dbReference>
<dbReference type="Pfam" id="PF00094">
    <property type="entry name" value="VWD"/>
    <property type="match status" value="1"/>
</dbReference>
<evidence type="ECO:0000256" key="1">
    <source>
        <dbReference type="ARBA" id="ARBA00007611"/>
    </source>
</evidence>
<dbReference type="GO" id="GO:0031012">
    <property type="term" value="C:extracellular matrix"/>
    <property type="evidence" value="ECO:0007669"/>
    <property type="project" value="TreeGrafter"/>
</dbReference>
<dbReference type="SUPFAM" id="SSF57567">
    <property type="entry name" value="Serine protease inhibitors"/>
    <property type="match status" value="1"/>
</dbReference>
<dbReference type="Pfam" id="PF08742">
    <property type="entry name" value="C8"/>
    <property type="match status" value="1"/>
</dbReference>
<dbReference type="Gene3D" id="2.10.25.10">
    <property type="entry name" value="Laminin"/>
    <property type="match status" value="1"/>
</dbReference>
<feature type="non-terminal residue" evidence="6">
    <location>
        <position position="227"/>
    </location>
</feature>
<dbReference type="InterPro" id="IPR036084">
    <property type="entry name" value="Ser_inhib-like_sf"/>
</dbReference>
<protein>
    <submittedName>
        <fullName evidence="6">Mucin-5AC</fullName>
    </submittedName>
</protein>
<dbReference type="FunFam" id="2.10.25.10:FF:000055">
    <property type="entry name" value="alpha-tectorin isoform X1"/>
    <property type="match status" value="1"/>
</dbReference>
<evidence type="ECO:0000256" key="4">
    <source>
        <dbReference type="ARBA" id="ARBA00023180"/>
    </source>
</evidence>
<dbReference type="EMBL" id="KK115230">
    <property type="protein sequence ID" value="KFM64507.1"/>
    <property type="molecule type" value="Genomic_DNA"/>
</dbReference>
<dbReference type="SUPFAM" id="SSF57603">
    <property type="entry name" value="FnI-like domain"/>
    <property type="match status" value="1"/>
</dbReference>
<dbReference type="OrthoDB" id="6019304at2759"/>
<dbReference type="AlphaFoldDB" id="A0A087THB8"/>